<reference evidence="7" key="3">
    <citation type="journal article" date="2022" name="Sci. Total Environ.">
        <title>Prevalence, transmission, and molecular epidemiology of tet(X)-positive bacteria among humans, animals, and environmental niches in China: An epidemiological, and genomic-based study.</title>
        <authorList>
            <person name="Dong N."/>
            <person name="Zeng Y."/>
            <person name="Cai C."/>
            <person name="Sun C."/>
            <person name="Lu J."/>
            <person name="Liu C."/>
            <person name="Zhou H."/>
            <person name="Sun Q."/>
            <person name="Shu L."/>
            <person name="Wang H."/>
            <person name="Wang Y."/>
            <person name="Wang S."/>
            <person name="Wu C."/>
            <person name="Chan E.W."/>
            <person name="Chen G."/>
            <person name="Shen Z."/>
            <person name="Chen S."/>
            <person name="Zhang R."/>
        </authorList>
    </citation>
    <scope>NUCLEOTIDE SEQUENCE</scope>
    <source>
        <strain evidence="7">210</strain>
    </source>
</reference>
<evidence type="ECO:0000256" key="5">
    <source>
        <dbReference type="ARBA" id="ARBA00023136"/>
    </source>
</evidence>
<organism evidence="8 9">
    <name type="scientific">Empedobacter falsenii</name>
    <dbReference type="NCBI Taxonomy" id="343874"/>
    <lineage>
        <taxon>Bacteria</taxon>
        <taxon>Pseudomonadati</taxon>
        <taxon>Bacteroidota</taxon>
        <taxon>Flavobacteriia</taxon>
        <taxon>Flavobacteriales</taxon>
        <taxon>Weeksellaceae</taxon>
        <taxon>Empedobacter</taxon>
    </lineage>
</organism>
<dbReference type="GO" id="GO:0140359">
    <property type="term" value="F:ABC-type transporter activity"/>
    <property type="evidence" value="ECO:0007669"/>
    <property type="project" value="InterPro"/>
</dbReference>
<dbReference type="STRING" id="343874.GCA_000805695_02425"/>
<reference evidence="8 9" key="1">
    <citation type="submission" date="2018-06" db="EMBL/GenBank/DDBJ databases">
        <authorList>
            <consortium name="Pathogen Informatics"/>
            <person name="Doyle S."/>
        </authorList>
    </citation>
    <scope>NUCLEOTIDE SEQUENCE [LARGE SCALE GENOMIC DNA]</scope>
    <source>
        <strain evidence="8 9">NCTC13456</strain>
    </source>
</reference>
<reference evidence="7" key="2">
    <citation type="submission" date="2020-06" db="EMBL/GenBank/DDBJ databases">
        <authorList>
            <person name="Dong N."/>
        </authorList>
    </citation>
    <scope>NUCLEOTIDE SEQUENCE</scope>
    <source>
        <strain evidence="7">210</strain>
    </source>
</reference>
<dbReference type="Proteomes" id="UP000254737">
    <property type="component" value="Unassembled WGS sequence"/>
</dbReference>
<comment type="subcellular location">
    <subcellularLocation>
        <location evidence="1">Cell membrane</location>
        <topology evidence="1">Multi-pass membrane protein</topology>
    </subcellularLocation>
</comment>
<sequence>MWTIFKKEFSNFYLGFTAYLATATFVIVSVLFLWFFDNEFNVFNTGNASLSSFFFVGPWIFLFMIPALTMKLIAEEQANGTLLWLFTLPIKNNQIIWGKYLAVVSVVVFCLLSTFLFTITLQEFLMPEQELDYGTIFSGYLGLFFLGSLFAAIGLFTSSITKNQVMAYVLAVFFCFIIFYGFESLASYNLLGSMDFYVQKIGSFTHYNQFLKGIIDTRDLLYFLILIGILNQISIVNLENKK</sequence>
<keyword evidence="5 6" id="KW-0472">Membrane</keyword>
<evidence type="ECO:0000313" key="9">
    <source>
        <dbReference type="Proteomes" id="UP000254737"/>
    </source>
</evidence>
<evidence type="ECO:0000256" key="6">
    <source>
        <dbReference type="SAM" id="Phobius"/>
    </source>
</evidence>
<evidence type="ECO:0000256" key="3">
    <source>
        <dbReference type="ARBA" id="ARBA00022692"/>
    </source>
</evidence>
<dbReference type="Pfam" id="PF12679">
    <property type="entry name" value="ABC2_membrane_2"/>
    <property type="match status" value="1"/>
</dbReference>
<feature type="transmembrane region" description="Helical" evidence="6">
    <location>
        <begin position="100"/>
        <end position="121"/>
    </location>
</feature>
<feature type="transmembrane region" description="Helical" evidence="6">
    <location>
        <begin position="133"/>
        <end position="153"/>
    </location>
</feature>
<dbReference type="GO" id="GO:0005886">
    <property type="term" value="C:plasma membrane"/>
    <property type="evidence" value="ECO:0007669"/>
    <property type="project" value="UniProtKB-SubCell"/>
</dbReference>
<evidence type="ECO:0000313" key="8">
    <source>
        <dbReference type="EMBL" id="STD54342.1"/>
    </source>
</evidence>
<feature type="transmembrane region" description="Helical" evidence="6">
    <location>
        <begin position="12"/>
        <end position="36"/>
    </location>
</feature>
<gene>
    <name evidence="7" type="ORF">HX095_11410</name>
    <name evidence="8" type="ORF">NCTC13456_00961</name>
</gene>
<keyword evidence="4 6" id="KW-1133">Transmembrane helix</keyword>
<evidence type="ECO:0000256" key="4">
    <source>
        <dbReference type="ARBA" id="ARBA00022989"/>
    </source>
</evidence>
<evidence type="ECO:0000313" key="7">
    <source>
        <dbReference type="EMBL" id="MDM1551821.1"/>
    </source>
</evidence>
<evidence type="ECO:0000256" key="2">
    <source>
        <dbReference type="ARBA" id="ARBA00022475"/>
    </source>
</evidence>
<feature type="transmembrane region" description="Helical" evidence="6">
    <location>
        <begin position="220"/>
        <end position="238"/>
    </location>
</feature>
<accession>A0A376G4B9</accession>
<feature type="transmembrane region" description="Helical" evidence="6">
    <location>
        <begin position="48"/>
        <end position="68"/>
    </location>
</feature>
<dbReference type="EMBL" id="UFXS01000001">
    <property type="protein sequence ID" value="STD54342.1"/>
    <property type="molecule type" value="Genomic_DNA"/>
</dbReference>
<dbReference type="Proteomes" id="UP001173578">
    <property type="component" value="Unassembled WGS sequence"/>
</dbReference>
<dbReference type="EMBL" id="JACALR010000005">
    <property type="protein sequence ID" value="MDM1551821.1"/>
    <property type="molecule type" value="Genomic_DNA"/>
</dbReference>
<dbReference type="InterPro" id="IPR051449">
    <property type="entry name" value="ABC-2_transporter_component"/>
</dbReference>
<keyword evidence="3 6" id="KW-0812">Transmembrane</keyword>
<dbReference type="RefSeq" id="WP_114999047.1">
    <property type="nucleotide sequence ID" value="NZ_JACALQ010000017.1"/>
</dbReference>
<feature type="transmembrane region" description="Helical" evidence="6">
    <location>
        <begin position="165"/>
        <end position="182"/>
    </location>
</feature>
<keyword evidence="2" id="KW-1003">Cell membrane</keyword>
<protein>
    <submittedName>
        <fullName evidence="7">ABC transporter permease subunit</fullName>
    </submittedName>
    <submittedName>
        <fullName evidence="8">ABC-type transport system involved in multi-copper enzyme maturation, permease component</fullName>
    </submittedName>
</protein>
<dbReference type="PANTHER" id="PTHR30294">
    <property type="entry name" value="MEMBRANE COMPONENT OF ABC TRANSPORTER YHHJ-RELATED"/>
    <property type="match status" value="1"/>
</dbReference>
<dbReference type="AlphaFoldDB" id="A0A376G4B9"/>
<dbReference type="PANTHER" id="PTHR30294:SF29">
    <property type="entry name" value="MULTIDRUG ABC TRANSPORTER PERMEASE YBHS-RELATED"/>
    <property type="match status" value="1"/>
</dbReference>
<proteinExistence type="predicted"/>
<evidence type="ECO:0000256" key="1">
    <source>
        <dbReference type="ARBA" id="ARBA00004651"/>
    </source>
</evidence>
<name>A0A376G4B9_9FLAO</name>